<name>A0AA39ZQV9_9PEZI</name>
<sequence length="294" mass="31866">MEDNTGPGAPEKEPWIMVVDEASEDDPELIDLAVHVARGSEARVDSDNDDDTKSECSDWAGAREATGLTPSSQLDEEKFDEGWAEVECAEKYQLQSDSAADSVAVLVLKEPKVDSVPQAKEEEQRQRGVAAGRSQQAPPDLPKPNQIQPTPPIFSSRDLSDALAMELVGLRIPQLVKGDLASLAHVFEPPVKDRDAKLAGMKVAQTLMSDLVDVIRPGSASWFGERVASLLEDESFAFGARYHPDRARKTFRESVKALVQIRMNEASKSVRGGGRAPGSQEQSLRACRGRCGGG</sequence>
<organism evidence="2 3">
    <name type="scientific">Lasiosphaeria miniovina</name>
    <dbReference type="NCBI Taxonomy" id="1954250"/>
    <lineage>
        <taxon>Eukaryota</taxon>
        <taxon>Fungi</taxon>
        <taxon>Dikarya</taxon>
        <taxon>Ascomycota</taxon>
        <taxon>Pezizomycotina</taxon>
        <taxon>Sordariomycetes</taxon>
        <taxon>Sordariomycetidae</taxon>
        <taxon>Sordariales</taxon>
        <taxon>Lasiosphaeriaceae</taxon>
        <taxon>Lasiosphaeria</taxon>
    </lineage>
</organism>
<keyword evidence="3" id="KW-1185">Reference proteome</keyword>
<evidence type="ECO:0000256" key="1">
    <source>
        <dbReference type="SAM" id="MobiDB-lite"/>
    </source>
</evidence>
<proteinExistence type="predicted"/>
<dbReference type="Proteomes" id="UP001172101">
    <property type="component" value="Unassembled WGS sequence"/>
</dbReference>
<accession>A0AA39ZQV9</accession>
<comment type="caution">
    <text evidence="2">The sequence shown here is derived from an EMBL/GenBank/DDBJ whole genome shotgun (WGS) entry which is preliminary data.</text>
</comment>
<reference evidence="2" key="1">
    <citation type="submission" date="2023-06" db="EMBL/GenBank/DDBJ databases">
        <title>Genome-scale phylogeny and comparative genomics of the fungal order Sordariales.</title>
        <authorList>
            <consortium name="Lawrence Berkeley National Laboratory"/>
            <person name="Hensen N."/>
            <person name="Bonometti L."/>
            <person name="Westerberg I."/>
            <person name="Brannstrom I.O."/>
            <person name="Guillou S."/>
            <person name="Cros-Aarteil S."/>
            <person name="Calhoun S."/>
            <person name="Haridas S."/>
            <person name="Kuo A."/>
            <person name="Mondo S."/>
            <person name="Pangilinan J."/>
            <person name="Riley R."/>
            <person name="LaButti K."/>
            <person name="Andreopoulos B."/>
            <person name="Lipzen A."/>
            <person name="Chen C."/>
            <person name="Yanf M."/>
            <person name="Daum C."/>
            <person name="Ng V."/>
            <person name="Clum A."/>
            <person name="Steindorff A."/>
            <person name="Ohm R."/>
            <person name="Martin F."/>
            <person name="Silar P."/>
            <person name="Natvig D."/>
            <person name="Lalanne C."/>
            <person name="Gautier V."/>
            <person name="Ament-velasquez S.L."/>
            <person name="Kruys A."/>
            <person name="Hutchinson M.I."/>
            <person name="Powell A.J."/>
            <person name="Barry K."/>
            <person name="Miller A.N."/>
            <person name="Grigoriev I.V."/>
            <person name="Debuchy R."/>
            <person name="Gladieux P."/>
            <person name="Thoren M.H."/>
            <person name="Johannesson H."/>
        </authorList>
    </citation>
    <scope>NUCLEOTIDE SEQUENCE</scope>
    <source>
        <strain evidence="2">SMH2392-1A</strain>
    </source>
</reference>
<evidence type="ECO:0000313" key="3">
    <source>
        <dbReference type="Proteomes" id="UP001172101"/>
    </source>
</evidence>
<dbReference type="GeneID" id="85318826"/>
<gene>
    <name evidence="2" type="ORF">B0T26DRAFT_538193</name>
</gene>
<feature type="region of interest" description="Disordered" evidence="1">
    <location>
        <begin position="268"/>
        <end position="294"/>
    </location>
</feature>
<feature type="compositionally biased region" description="Basic and acidic residues" evidence="1">
    <location>
        <begin position="39"/>
        <end position="56"/>
    </location>
</feature>
<dbReference type="AlphaFoldDB" id="A0AA39ZQV9"/>
<dbReference type="RefSeq" id="XP_060289665.1">
    <property type="nucleotide sequence ID" value="XM_060435556.1"/>
</dbReference>
<feature type="region of interest" description="Disordered" evidence="1">
    <location>
        <begin position="110"/>
        <end position="155"/>
    </location>
</feature>
<dbReference type="EMBL" id="JAUIRO010000009">
    <property type="protein sequence ID" value="KAK0702001.1"/>
    <property type="molecule type" value="Genomic_DNA"/>
</dbReference>
<feature type="compositionally biased region" description="Basic and acidic residues" evidence="1">
    <location>
        <begin position="110"/>
        <end position="126"/>
    </location>
</feature>
<evidence type="ECO:0000313" key="2">
    <source>
        <dbReference type="EMBL" id="KAK0702001.1"/>
    </source>
</evidence>
<feature type="region of interest" description="Disordered" evidence="1">
    <location>
        <begin position="39"/>
        <end position="80"/>
    </location>
</feature>
<protein>
    <submittedName>
        <fullName evidence="2">Uncharacterized protein</fullName>
    </submittedName>
</protein>